<evidence type="ECO:0000256" key="4">
    <source>
        <dbReference type="ARBA" id="ARBA00022679"/>
    </source>
</evidence>
<sequence length="976" mass="110924">MQSKHPYFLFLLPLFFVGQKAVVLPFDFRVGNYDRPPLSYMVGQGFLFWPIWGVALLIILIAMLAFSSVFLLSKFRKQNEALGISEAKYREMLNNSLVGILIIQNQVIQYCDQGLADLYGFSSPDDLISLSVKDLVAPGSWSNFKTEIELLESGEKKISHYQFKGLRGDGSIFNLETLGNVIEYQGKPAVQIVFKNITERMLTEQAMHDNEKRYRMLFERSLAPIYLSTFNGQILDANNAFIDLLGHETLADLQAQSTTDLYFDLSDQDKFLSLLKENGTLKNIENCLRNKNGAPVWVLEDVSIIDDQDIEPYILGTAIDITARKKAEAALKESETRYRNLFQEIPIGVYRSTPDGQILDVNPAFVQMLGYPDKEKLLSVNAADLFKTPEDRNFELAELEKTDIVNKFEMRIRQYDGNLIWVQDTFRVVRDAEGRILHYEGSLEDITERVQSELSLRENEAFLQQAQKVAQLGSYELDITTGKWISSEILKGIFGIDEGFQLDVDGWVSILHPDNREMMQNYFADDVLAQHHRFDKEYRIIRAVDKEERWVHGLGGLEFDHQGNPISMVGTIQDITERVQAEEELKQNTLRLETLRKASLSLTAHLSLPAVLDALLEYVLQLVPADDAHIFTYDGTALHFGAVRWADGRQEEPFSEPRKDGLTYTVARSGETLVVNDMSQSPIFQNWPLEGAIVGLPLLHGKQVVGVMNVATEIARKFSKSELRILELLADQAAVAINNARLYEEVQQHAQKLEVINKISTALSTSLDLDTVLKLFLEQIKAVLPMDSGAIFLSEKDGFRVMVDHGISPSIKGRVFPDDNELFNEIKKTQAPIILKNTKEDSRFENWGLFENITSWMGIPLIARDTLIGFLTLDSFHFNDYLPEQAELAFIFATQAAQAIENARLHEHVIQDANEMEKRIQKRTTELQKFVDLTAGREIRMVELKRVIQKLRTQLEEVGQTPVANDPLIQALENDE</sequence>
<dbReference type="Gene3D" id="2.10.70.100">
    <property type="match status" value="1"/>
</dbReference>
<evidence type="ECO:0000256" key="6">
    <source>
        <dbReference type="SAM" id="Phobius"/>
    </source>
</evidence>
<dbReference type="InterPro" id="IPR000014">
    <property type="entry name" value="PAS"/>
</dbReference>
<comment type="caution">
    <text evidence="9">The sequence shown here is derived from an EMBL/GenBank/DDBJ whole genome shotgun (WGS) entry which is preliminary data.</text>
</comment>
<dbReference type="NCBIfam" id="TIGR00229">
    <property type="entry name" value="sensory_box"/>
    <property type="match status" value="4"/>
</dbReference>
<organism evidence="9 10">
    <name type="scientific">Candidatus Desulfolinea nitratireducens</name>
    <dbReference type="NCBI Taxonomy" id="2841698"/>
    <lineage>
        <taxon>Bacteria</taxon>
        <taxon>Bacillati</taxon>
        <taxon>Chloroflexota</taxon>
        <taxon>Anaerolineae</taxon>
        <taxon>Anaerolineales</taxon>
        <taxon>Anaerolineales incertae sedis</taxon>
        <taxon>Candidatus Desulfolinea</taxon>
    </lineage>
</organism>
<dbReference type="InterPro" id="IPR000700">
    <property type="entry name" value="PAS-assoc_C"/>
</dbReference>
<dbReference type="InterPro" id="IPR013655">
    <property type="entry name" value="PAS_fold_3"/>
</dbReference>
<gene>
    <name evidence="9" type="ORF">H8E29_11570</name>
</gene>
<keyword evidence="6" id="KW-0812">Transmembrane</keyword>
<dbReference type="SUPFAM" id="SSF55781">
    <property type="entry name" value="GAF domain-like"/>
    <property type="match status" value="2"/>
</dbReference>
<dbReference type="CDD" id="cd00130">
    <property type="entry name" value="PAS"/>
    <property type="match status" value="2"/>
</dbReference>
<dbReference type="SMART" id="SM00091">
    <property type="entry name" value="PAS"/>
    <property type="match status" value="3"/>
</dbReference>
<dbReference type="Proteomes" id="UP000614469">
    <property type="component" value="Unassembled WGS sequence"/>
</dbReference>
<keyword evidence="6" id="KW-0472">Membrane</keyword>
<dbReference type="Pfam" id="PF13426">
    <property type="entry name" value="PAS_9"/>
    <property type="match status" value="3"/>
</dbReference>
<proteinExistence type="predicted"/>
<evidence type="ECO:0000313" key="9">
    <source>
        <dbReference type="EMBL" id="MBC8335898.1"/>
    </source>
</evidence>
<evidence type="ECO:0000313" key="10">
    <source>
        <dbReference type="Proteomes" id="UP000614469"/>
    </source>
</evidence>
<dbReference type="InterPro" id="IPR003018">
    <property type="entry name" value="GAF"/>
</dbReference>
<comment type="catalytic activity">
    <reaction evidence="1">
        <text>ATP + protein L-histidine = ADP + protein N-phospho-L-histidine.</text>
        <dbReference type="EC" id="2.7.13.3"/>
    </reaction>
</comment>
<dbReference type="AlphaFoldDB" id="A0A8J6NM43"/>
<dbReference type="InterPro" id="IPR001610">
    <property type="entry name" value="PAC"/>
</dbReference>
<dbReference type="Pfam" id="PF08447">
    <property type="entry name" value="PAS_3"/>
    <property type="match status" value="1"/>
</dbReference>
<keyword evidence="5" id="KW-0418">Kinase</keyword>
<evidence type="ECO:0000256" key="2">
    <source>
        <dbReference type="ARBA" id="ARBA00012438"/>
    </source>
</evidence>
<name>A0A8J6NM43_9CHLR</name>
<evidence type="ECO:0000256" key="1">
    <source>
        <dbReference type="ARBA" id="ARBA00000085"/>
    </source>
</evidence>
<dbReference type="Pfam" id="PF01590">
    <property type="entry name" value="GAF"/>
    <property type="match status" value="1"/>
</dbReference>
<dbReference type="GO" id="GO:0004673">
    <property type="term" value="F:protein histidine kinase activity"/>
    <property type="evidence" value="ECO:0007669"/>
    <property type="project" value="UniProtKB-EC"/>
</dbReference>
<dbReference type="SMART" id="SM00065">
    <property type="entry name" value="GAF"/>
    <property type="match status" value="2"/>
</dbReference>
<dbReference type="EMBL" id="JACNJN010000127">
    <property type="protein sequence ID" value="MBC8335898.1"/>
    <property type="molecule type" value="Genomic_DNA"/>
</dbReference>
<feature type="domain" description="PAS" evidence="7">
    <location>
        <begin position="210"/>
        <end position="246"/>
    </location>
</feature>
<feature type="domain" description="PAC" evidence="8">
    <location>
        <begin position="282"/>
        <end position="333"/>
    </location>
</feature>
<keyword evidence="3" id="KW-0597">Phosphoprotein</keyword>
<feature type="domain" description="PAS" evidence="7">
    <location>
        <begin position="334"/>
        <end position="375"/>
    </location>
</feature>
<evidence type="ECO:0000259" key="7">
    <source>
        <dbReference type="PROSITE" id="PS50112"/>
    </source>
</evidence>
<dbReference type="InterPro" id="IPR052162">
    <property type="entry name" value="Sensor_kinase/Photoreceptor"/>
</dbReference>
<keyword evidence="4" id="KW-0808">Transferase</keyword>
<feature type="transmembrane region" description="Helical" evidence="6">
    <location>
        <begin position="49"/>
        <end position="72"/>
    </location>
</feature>
<evidence type="ECO:0000256" key="5">
    <source>
        <dbReference type="ARBA" id="ARBA00022777"/>
    </source>
</evidence>
<feature type="domain" description="PAC" evidence="8">
    <location>
        <begin position="406"/>
        <end position="458"/>
    </location>
</feature>
<feature type="domain" description="PAC" evidence="8">
    <location>
        <begin position="534"/>
        <end position="587"/>
    </location>
</feature>
<dbReference type="PANTHER" id="PTHR43304">
    <property type="entry name" value="PHYTOCHROME-LIKE PROTEIN CPH1"/>
    <property type="match status" value="1"/>
</dbReference>
<dbReference type="InterPro" id="IPR029016">
    <property type="entry name" value="GAF-like_dom_sf"/>
</dbReference>
<keyword evidence="6" id="KW-1133">Transmembrane helix</keyword>
<dbReference type="Gene3D" id="3.30.450.40">
    <property type="match status" value="2"/>
</dbReference>
<evidence type="ECO:0000259" key="8">
    <source>
        <dbReference type="PROSITE" id="PS50113"/>
    </source>
</evidence>
<dbReference type="SUPFAM" id="SSF55785">
    <property type="entry name" value="PYP-like sensor domain (PAS domain)"/>
    <property type="match status" value="4"/>
</dbReference>
<dbReference type="SMART" id="SM00086">
    <property type="entry name" value="PAC"/>
    <property type="match status" value="4"/>
</dbReference>
<protein>
    <recommendedName>
        <fullName evidence="2">histidine kinase</fullName>
        <ecNumber evidence="2">2.7.13.3</ecNumber>
    </recommendedName>
</protein>
<dbReference type="InterPro" id="IPR035965">
    <property type="entry name" value="PAS-like_dom_sf"/>
</dbReference>
<accession>A0A8J6NM43</accession>
<reference evidence="9 10" key="1">
    <citation type="submission" date="2020-08" db="EMBL/GenBank/DDBJ databases">
        <title>Bridging the membrane lipid divide: bacteria of the FCB group superphylum have the potential to synthesize archaeal ether lipids.</title>
        <authorList>
            <person name="Villanueva L."/>
            <person name="Von Meijenfeldt F.A.B."/>
            <person name="Westbye A.B."/>
            <person name="Yadav S."/>
            <person name="Hopmans E.C."/>
            <person name="Dutilh B.E."/>
            <person name="Sinninghe Damste J.S."/>
        </authorList>
    </citation>
    <scope>NUCLEOTIDE SEQUENCE [LARGE SCALE GENOMIC DNA]</scope>
    <source>
        <strain evidence="9">NIOZ-UU36</strain>
    </source>
</reference>
<dbReference type="EC" id="2.7.13.3" evidence="2"/>
<dbReference type="PROSITE" id="PS50113">
    <property type="entry name" value="PAC"/>
    <property type="match status" value="3"/>
</dbReference>
<dbReference type="PANTHER" id="PTHR43304:SF1">
    <property type="entry name" value="PAC DOMAIN-CONTAINING PROTEIN"/>
    <property type="match status" value="1"/>
</dbReference>
<dbReference type="PROSITE" id="PS50112">
    <property type="entry name" value="PAS"/>
    <property type="match status" value="2"/>
</dbReference>
<dbReference type="Gene3D" id="3.30.450.20">
    <property type="entry name" value="PAS domain"/>
    <property type="match status" value="4"/>
</dbReference>
<dbReference type="Pfam" id="PF13185">
    <property type="entry name" value="GAF_2"/>
    <property type="match status" value="1"/>
</dbReference>
<evidence type="ECO:0000256" key="3">
    <source>
        <dbReference type="ARBA" id="ARBA00022553"/>
    </source>
</evidence>